<dbReference type="InterPro" id="IPR049883">
    <property type="entry name" value="NOTCH1_EGF-like"/>
</dbReference>
<keyword evidence="21" id="KW-1185">Reference proteome</keyword>
<dbReference type="HOGENOM" id="CLU_008163_2_0_1"/>
<feature type="disulfide bond" evidence="15">
    <location>
        <begin position="205"/>
        <end position="220"/>
    </location>
</feature>
<evidence type="ECO:0000256" key="7">
    <source>
        <dbReference type="ARBA" id="ARBA00022729"/>
    </source>
</evidence>
<feature type="disulfide bond" evidence="15">
    <location>
        <begin position="244"/>
        <end position="259"/>
    </location>
</feature>
<dbReference type="FunFam" id="2.120.10.30:FF:000241">
    <property type="entry name" value="Low-density lipoprotein receptor-related protein 6"/>
    <property type="match status" value="1"/>
</dbReference>
<dbReference type="InterPro" id="IPR001881">
    <property type="entry name" value="EGF-like_Ca-bd_dom"/>
</dbReference>
<feature type="disulfide bond" evidence="15">
    <location>
        <begin position="193"/>
        <end position="211"/>
    </location>
</feature>
<dbReference type="Pfam" id="PF07645">
    <property type="entry name" value="EGF_CA"/>
    <property type="match status" value="2"/>
</dbReference>
<dbReference type="SMART" id="SM00192">
    <property type="entry name" value="LDLa"/>
    <property type="match status" value="8"/>
</dbReference>
<evidence type="ECO:0000256" key="2">
    <source>
        <dbReference type="ARBA" id="ARBA00009939"/>
    </source>
</evidence>
<keyword evidence="13" id="KW-0325">Glycoprotein</keyword>
<evidence type="ECO:0000256" key="14">
    <source>
        <dbReference type="PROSITE-ProRule" id="PRU00076"/>
    </source>
</evidence>
<dbReference type="InterPro" id="IPR018097">
    <property type="entry name" value="EGF_Ca-bd_CS"/>
</dbReference>
<dbReference type="PROSITE" id="PS50068">
    <property type="entry name" value="LDLRA_2"/>
    <property type="match status" value="8"/>
</dbReference>
<evidence type="ECO:0000256" key="4">
    <source>
        <dbReference type="ARBA" id="ARBA00022536"/>
    </source>
</evidence>
<accession>T1KXL9</accession>
<keyword evidence="6 18" id="KW-0812">Transmembrane</keyword>
<keyword evidence="11 15" id="KW-1015">Disulfide bond</keyword>
<feature type="disulfide bond" evidence="15">
    <location>
        <begin position="292"/>
        <end position="307"/>
    </location>
</feature>
<dbReference type="EMBL" id="CAEY01000696">
    <property type="status" value="NOT_ANNOTATED_CDS"/>
    <property type="molecule type" value="Genomic_DNA"/>
</dbReference>
<feature type="disulfide bond" evidence="15">
    <location>
        <begin position="167"/>
        <end position="182"/>
    </location>
</feature>
<dbReference type="SUPFAM" id="SSF63825">
    <property type="entry name" value="YWTD domain"/>
    <property type="match status" value="1"/>
</dbReference>
<proteinExistence type="inferred from homology"/>
<feature type="repeat" description="LDL-receptor class B" evidence="16">
    <location>
        <begin position="621"/>
        <end position="664"/>
    </location>
</feature>
<keyword evidence="8" id="KW-0677">Repeat</keyword>
<dbReference type="GO" id="GO:0016324">
    <property type="term" value="C:apical plasma membrane"/>
    <property type="evidence" value="ECO:0007669"/>
    <property type="project" value="TreeGrafter"/>
</dbReference>
<evidence type="ECO:0000256" key="13">
    <source>
        <dbReference type="ARBA" id="ARBA00023180"/>
    </source>
</evidence>
<feature type="disulfide bond" evidence="15">
    <location>
        <begin position="333"/>
        <end position="348"/>
    </location>
</feature>
<dbReference type="SMART" id="SM00181">
    <property type="entry name" value="EGF"/>
    <property type="match status" value="3"/>
</dbReference>
<dbReference type="Gene3D" id="2.10.25.10">
    <property type="entry name" value="Laminin"/>
    <property type="match status" value="2"/>
</dbReference>
<feature type="domain" description="EGF-like" evidence="19">
    <location>
        <begin position="434"/>
        <end position="474"/>
    </location>
</feature>
<feature type="disulfide bond" evidence="15">
    <location>
        <begin position="225"/>
        <end position="237"/>
    </location>
</feature>
<dbReference type="InterPro" id="IPR036055">
    <property type="entry name" value="LDL_receptor-like_sf"/>
</dbReference>
<dbReference type="Gene3D" id="2.120.10.30">
    <property type="entry name" value="TolB, C-terminal domain"/>
    <property type="match status" value="1"/>
</dbReference>
<comment type="caution">
    <text evidence="14">Lacks conserved residue(s) required for the propagation of feature annotation.</text>
</comment>
<protein>
    <recommendedName>
        <fullName evidence="19">EGF-like domain-containing protein</fullName>
    </recommendedName>
</protein>
<dbReference type="SMART" id="SM00135">
    <property type="entry name" value="LY"/>
    <property type="match status" value="5"/>
</dbReference>
<keyword evidence="12" id="KW-0675">Receptor</keyword>
<keyword evidence="4 14" id="KW-0245">EGF-like domain</keyword>
<dbReference type="PROSITE" id="PS50026">
    <property type="entry name" value="EGF_3"/>
    <property type="match status" value="1"/>
</dbReference>
<dbReference type="InterPro" id="IPR000152">
    <property type="entry name" value="EGF-type_Asp/Asn_hydroxyl_site"/>
</dbReference>
<feature type="repeat" description="LDL-receptor class B" evidence="16">
    <location>
        <begin position="577"/>
        <end position="620"/>
    </location>
</feature>
<dbReference type="GO" id="GO:0005509">
    <property type="term" value="F:calcium ion binding"/>
    <property type="evidence" value="ECO:0007669"/>
    <property type="project" value="InterPro"/>
</dbReference>
<dbReference type="Pfam" id="PF00057">
    <property type="entry name" value="Ldl_recept_a"/>
    <property type="match status" value="8"/>
</dbReference>
<dbReference type="PANTHER" id="PTHR22722">
    <property type="entry name" value="LOW-DENSITY LIPOPROTEIN RECEPTOR-RELATED PROTEIN 2-RELATED"/>
    <property type="match status" value="1"/>
</dbReference>
<evidence type="ECO:0000256" key="9">
    <source>
        <dbReference type="ARBA" id="ARBA00022989"/>
    </source>
</evidence>
<keyword evidence="7" id="KW-0732">Signal</keyword>
<feature type="compositionally biased region" description="Basic and acidic residues" evidence="17">
    <location>
        <begin position="860"/>
        <end position="870"/>
    </location>
</feature>
<evidence type="ECO:0000259" key="19">
    <source>
        <dbReference type="PROSITE" id="PS50026"/>
    </source>
</evidence>
<keyword evidence="10 18" id="KW-0472">Membrane</keyword>
<sequence>MKTASKSWNNYPLLMFAKPLCKTNSNSTGIFGFLKPAQSHSEIDCVNGQQPTKFDSSNSPTYSSSNSQLNCGTSQFSCNDSCIPLSWKCDKTADCKDGSDEMDCIYHDCDNDAFKCANGKCIPKNWLCDSEDDCGDKSDEVNCKITCPPSQFTCIIGNKCIDKMLQCNGITDCPDGSDEKECGHDCSEKEFRCDDGTCIDKSFHCDQEFDCKDQSDEKNCPNTVCASNQFTCSDGKCIADLYRCDGNMDCKDESDELGCPMALNTSHATIFCNDKSFQCHDKLECIHIDWKCDGSPDCKDGSDEKDCIYNATCRPDQFKCNSTGQCIPSYMRCNGAHECTDHSDEINCETHSNSTCGPDMFQCSSQLKCIPKEKVCDRDDDCGDWSDEPASCGINECKSNQTHCSHECIDDTIGFHCACPKGLKLGNDSKTCYDIDECTENFGVCSNHKCFNTKGSFKCECFDGYLLVDHRFCRVKTNEQPLIVFANRHDIRQAHLPANRSGPRHYAPLYRELSSTVAIDYNLKGNYLVWSDVSDEMIYIGKLNKSKESIHAKENFTSLISTSVKSVHGIAIDWIHDLLYWTDDIANTIEVAQIEKPHNRKIIIESGLDEPRAIVVDVKESMLVWTDWGDHPMIEKSSQDGSNRKTLVDTNIIWPNGLTLDIVTKKIYWLDVKYHTLSAINYDGSGRITLYESHTFINQPFSVDVFEDYLYYSDWKLEAIQRININDEPRKADTFMSGLVESPMGVKIVHSSKQPTISNKCKSSKCTQLCLPSSTKSTNYQCACRKGYLLSTDGYSCTSATSAILQKTSSILSSTAKSTTVTKTPVTVTSTVQSSTFPSKNEVSSSSSSIGSDKDLDESSSLRKGDKSKDTSSGISNDSSIFSDNTNIVLNSPSSYFETDAHLAFIIIAICLTIALFVTLLTFIIHKNYAKRSMTSMNFDNPVYRKTTEEQFVLEKSEDTVNSYPSSLEPLNCPGTNEFV</sequence>
<feature type="region of interest" description="Disordered" evidence="17">
    <location>
        <begin position="836"/>
        <end position="876"/>
    </location>
</feature>
<evidence type="ECO:0000256" key="18">
    <source>
        <dbReference type="SAM" id="Phobius"/>
    </source>
</evidence>
<dbReference type="CDD" id="cd00054">
    <property type="entry name" value="EGF_CA"/>
    <property type="match status" value="1"/>
</dbReference>
<dbReference type="InterPro" id="IPR000033">
    <property type="entry name" value="LDLR_classB_rpt"/>
</dbReference>
<feature type="disulfide bond" evidence="15">
    <location>
        <begin position="89"/>
        <end position="104"/>
    </location>
</feature>
<keyword evidence="3" id="KW-1003">Cell membrane</keyword>
<evidence type="ECO:0000256" key="8">
    <source>
        <dbReference type="ARBA" id="ARBA00022737"/>
    </source>
</evidence>
<dbReference type="FunFam" id="4.10.400.10:FF:000002">
    <property type="entry name" value="Low-density lipoprotein receptor-related protein 1"/>
    <property type="match status" value="1"/>
</dbReference>
<dbReference type="PROSITE" id="PS00010">
    <property type="entry name" value="ASX_HYDROXYL"/>
    <property type="match status" value="1"/>
</dbReference>
<dbReference type="PRINTS" id="PR00261">
    <property type="entry name" value="LDLRECEPTOR"/>
</dbReference>
<feature type="disulfide bond" evidence="15">
    <location>
        <begin position="109"/>
        <end position="121"/>
    </location>
</feature>
<dbReference type="Pfam" id="PF00058">
    <property type="entry name" value="Ldl_recept_b"/>
    <property type="match status" value="2"/>
</dbReference>
<dbReference type="PROSITE" id="PS01209">
    <property type="entry name" value="LDLRA_1"/>
    <property type="match status" value="5"/>
</dbReference>
<feature type="disulfide bond" evidence="15">
    <location>
        <begin position="232"/>
        <end position="250"/>
    </location>
</feature>
<reference evidence="20" key="2">
    <citation type="submission" date="2015-06" db="UniProtKB">
        <authorList>
            <consortium name="EnsemblMetazoa"/>
        </authorList>
    </citation>
    <scope>IDENTIFICATION</scope>
</reference>
<evidence type="ECO:0000256" key="12">
    <source>
        <dbReference type="ARBA" id="ARBA00023170"/>
    </source>
</evidence>
<feature type="disulfide bond" evidence="15">
    <location>
        <begin position="128"/>
        <end position="143"/>
    </location>
</feature>
<evidence type="ECO:0000256" key="15">
    <source>
        <dbReference type="PROSITE-ProRule" id="PRU00124"/>
    </source>
</evidence>
<dbReference type="InterPro" id="IPR051221">
    <property type="entry name" value="LDLR-related"/>
</dbReference>
<dbReference type="PANTHER" id="PTHR22722:SF14">
    <property type="entry name" value="MEGALIN, ISOFORM A"/>
    <property type="match status" value="1"/>
</dbReference>
<evidence type="ECO:0000256" key="6">
    <source>
        <dbReference type="ARBA" id="ARBA00022692"/>
    </source>
</evidence>
<dbReference type="SMART" id="SM00179">
    <property type="entry name" value="EGF_CA"/>
    <property type="match status" value="2"/>
</dbReference>
<dbReference type="PROSITE" id="PS01187">
    <property type="entry name" value="EGF_CA"/>
    <property type="match status" value="1"/>
</dbReference>
<reference evidence="21" key="1">
    <citation type="submission" date="2011-08" db="EMBL/GenBank/DDBJ databases">
        <authorList>
            <person name="Rombauts S."/>
        </authorList>
    </citation>
    <scope>NUCLEOTIDE SEQUENCE</scope>
    <source>
        <strain evidence="21">London</strain>
    </source>
</reference>
<dbReference type="GO" id="GO:0042562">
    <property type="term" value="F:hormone binding"/>
    <property type="evidence" value="ECO:0007669"/>
    <property type="project" value="TreeGrafter"/>
</dbReference>
<dbReference type="SUPFAM" id="SSF57424">
    <property type="entry name" value="LDL receptor-like module"/>
    <property type="match status" value="7"/>
</dbReference>
<dbReference type="FunFam" id="2.10.25.10:FF:000009">
    <property type="entry name" value="Low-density lipoprotein receptor isoform 1"/>
    <property type="match status" value="1"/>
</dbReference>
<evidence type="ECO:0000313" key="21">
    <source>
        <dbReference type="Proteomes" id="UP000015104"/>
    </source>
</evidence>
<feature type="disulfide bond" evidence="15">
    <location>
        <begin position="116"/>
        <end position="134"/>
    </location>
</feature>
<dbReference type="InterPro" id="IPR011042">
    <property type="entry name" value="6-blade_b-propeller_TolB-like"/>
</dbReference>
<dbReference type="Gene3D" id="4.10.400.10">
    <property type="entry name" value="Low-density Lipoprotein Receptor"/>
    <property type="match status" value="8"/>
</dbReference>
<evidence type="ECO:0000256" key="11">
    <source>
        <dbReference type="ARBA" id="ARBA00023157"/>
    </source>
</evidence>
<feature type="disulfide bond" evidence="15">
    <location>
        <begin position="186"/>
        <end position="198"/>
    </location>
</feature>
<dbReference type="InterPro" id="IPR000742">
    <property type="entry name" value="EGF"/>
</dbReference>
<dbReference type="EnsemblMetazoa" id="tetur26g00630.1">
    <property type="protein sequence ID" value="tetur26g00630.1"/>
    <property type="gene ID" value="tetur26g00630"/>
</dbReference>
<keyword evidence="9 18" id="KW-1133">Transmembrane helix</keyword>
<dbReference type="CDD" id="cd00112">
    <property type="entry name" value="LDLa"/>
    <property type="match status" value="8"/>
</dbReference>
<dbReference type="InterPro" id="IPR009030">
    <property type="entry name" value="Growth_fac_rcpt_cys_sf"/>
</dbReference>
<keyword evidence="5" id="KW-0254">Endocytosis</keyword>
<dbReference type="PROSITE" id="PS01186">
    <property type="entry name" value="EGF_2"/>
    <property type="match status" value="1"/>
</dbReference>
<evidence type="ECO:0000256" key="17">
    <source>
        <dbReference type="SAM" id="MobiDB-lite"/>
    </source>
</evidence>
<dbReference type="SUPFAM" id="SSF57184">
    <property type="entry name" value="Growth factor receptor domain"/>
    <property type="match status" value="1"/>
</dbReference>
<name>T1KXL9_TETUR</name>
<evidence type="ECO:0000256" key="5">
    <source>
        <dbReference type="ARBA" id="ARBA00022583"/>
    </source>
</evidence>
<dbReference type="FunFam" id="4.10.400.10:FF:000034">
    <property type="entry name" value="Low-density lipoprotein receptor-related protein 2"/>
    <property type="match status" value="1"/>
</dbReference>
<dbReference type="GO" id="GO:0043235">
    <property type="term" value="C:receptor complex"/>
    <property type="evidence" value="ECO:0007669"/>
    <property type="project" value="TreeGrafter"/>
</dbReference>
<comment type="subcellular location">
    <subcellularLocation>
        <location evidence="1">Cell membrane</location>
        <topology evidence="1">Single-pass type I membrane protein</topology>
    </subcellularLocation>
</comment>
<evidence type="ECO:0000256" key="10">
    <source>
        <dbReference type="ARBA" id="ARBA00023136"/>
    </source>
</evidence>
<dbReference type="eggNOG" id="KOG1215">
    <property type="taxonomic scope" value="Eukaryota"/>
</dbReference>
<dbReference type="AlphaFoldDB" id="T1KXL9"/>
<feature type="repeat" description="LDL-receptor class B" evidence="16">
    <location>
        <begin position="665"/>
        <end position="709"/>
    </location>
</feature>
<feature type="transmembrane region" description="Helical" evidence="18">
    <location>
        <begin position="903"/>
        <end position="925"/>
    </location>
</feature>
<comment type="similarity">
    <text evidence="2">Belongs to the LDLR family.</text>
</comment>
<evidence type="ECO:0000256" key="16">
    <source>
        <dbReference type="PROSITE-ProRule" id="PRU00461"/>
    </source>
</evidence>
<evidence type="ECO:0000256" key="1">
    <source>
        <dbReference type="ARBA" id="ARBA00004251"/>
    </source>
</evidence>
<dbReference type="InterPro" id="IPR023415">
    <property type="entry name" value="LDLR_class-A_CS"/>
</dbReference>
<dbReference type="GO" id="GO:0006898">
    <property type="term" value="P:receptor-mediated endocytosis"/>
    <property type="evidence" value="ECO:0007669"/>
    <property type="project" value="TreeGrafter"/>
</dbReference>
<dbReference type="Proteomes" id="UP000015104">
    <property type="component" value="Unassembled WGS sequence"/>
</dbReference>
<evidence type="ECO:0000256" key="3">
    <source>
        <dbReference type="ARBA" id="ARBA00022475"/>
    </source>
</evidence>
<organism evidence="20 21">
    <name type="scientific">Tetranychus urticae</name>
    <name type="common">Two-spotted spider mite</name>
    <dbReference type="NCBI Taxonomy" id="32264"/>
    <lineage>
        <taxon>Eukaryota</taxon>
        <taxon>Metazoa</taxon>
        <taxon>Ecdysozoa</taxon>
        <taxon>Arthropoda</taxon>
        <taxon>Chelicerata</taxon>
        <taxon>Arachnida</taxon>
        <taxon>Acari</taxon>
        <taxon>Acariformes</taxon>
        <taxon>Trombidiformes</taxon>
        <taxon>Prostigmata</taxon>
        <taxon>Eleutherengona</taxon>
        <taxon>Raphignathae</taxon>
        <taxon>Tetranychoidea</taxon>
        <taxon>Tetranychidae</taxon>
        <taxon>Tetranychus</taxon>
    </lineage>
</organism>
<dbReference type="PROSITE" id="PS51120">
    <property type="entry name" value="LDLRB"/>
    <property type="match status" value="3"/>
</dbReference>
<dbReference type="InterPro" id="IPR002172">
    <property type="entry name" value="LDrepeatLR_classA_rpt"/>
</dbReference>
<dbReference type="STRING" id="32264.T1KXL9"/>
<evidence type="ECO:0000313" key="20">
    <source>
        <dbReference type="EnsemblMetazoa" id="tetur26g00630.1"/>
    </source>
</evidence>